<protein>
    <submittedName>
        <fullName evidence="2">Uncharacterized protein</fullName>
    </submittedName>
</protein>
<organism evidence="2 3">
    <name type="scientific">Verticillium longisporum</name>
    <name type="common">Verticillium dahliae var. longisporum</name>
    <dbReference type="NCBI Taxonomy" id="100787"/>
    <lineage>
        <taxon>Eukaryota</taxon>
        <taxon>Fungi</taxon>
        <taxon>Dikarya</taxon>
        <taxon>Ascomycota</taxon>
        <taxon>Pezizomycotina</taxon>
        <taxon>Sordariomycetes</taxon>
        <taxon>Hypocreomycetidae</taxon>
        <taxon>Glomerellales</taxon>
        <taxon>Plectosphaerellaceae</taxon>
        <taxon>Verticillium</taxon>
    </lineage>
</organism>
<evidence type="ECO:0000313" key="3">
    <source>
        <dbReference type="Proteomes" id="UP000045706"/>
    </source>
</evidence>
<reference evidence="3" key="1">
    <citation type="submission" date="2015-05" db="EMBL/GenBank/DDBJ databases">
        <authorList>
            <person name="Fogelqvist Johan"/>
        </authorList>
    </citation>
    <scope>NUCLEOTIDE SEQUENCE [LARGE SCALE GENOMIC DNA]</scope>
</reference>
<name>A0A0G4LX97_VERLO</name>
<dbReference type="EMBL" id="CVQI01019535">
    <property type="protein sequence ID" value="CRK26681.1"/>
    <property type="molecule type" value="Genomic_DNA"/>
</dbReference>
<evidence type="ECO:0000256" key="1">
    <source>
        <dbReference type="SAM" id="MobiDB-lite"/>
    </source>
</evidence>
<feature type="non-terminal residue" evidence="2">
    <location>
        <position position="1"/>
    </location>
</feature>
<sequence length="112" mass="13453">QRRWLRLQRGPRVPIRCRARRSVPPRRQEGRRHGRRRRGDCRLPRPGSCRPQPRQAPLPLGQRRPSADALKRRRRCRPVLHKPQRHQHAHRRHLQPAAGSHPRGRVLCRRHL</sequence>
<evidence type="ECO:0000313" key="2">
    <source>
        <dbReference type="EMBL" id="CRK26681.1"/>
    </source>
</evidence>
<feature type="compositionally biased region" description="Basic residues" evidence="1">
    <location>
        <begin position="15"/>
        <end position="39"/>
    </location>
</feature>
<proteinExistence type="predicted"/>
<feature type="compositionally biased region" description="Basic residues" evidence="1">
    <location>
        <begin position="102"/>
        <end position="112"/>
    </location>
</feature>
<feature type="compositionally biased region" description="Basic residues" evidence="1">
    <location>
        <begin position="71"/>
        <end position="94"/>
    </location>
</feature>
<accession>A0A0G4LX97</accession>
<dbReference type="AlphaFoldDB" id="A0A0G4LX97"/>
<feature type="non-terminal residue" evidence="2">
    <location>
        <position position="112"/>
    </location>
</feature>
<feature type="region of interest" description="Disordered" evidence="1">
    <location>
        <begin position="15"/>
        <end position="112"/>
    </location>
</feature>
<gene>
    <name evidence="2" type="ORF">BN1723_018286</name>
</gene>
<dbReference type="Proteomes" id="UP000045706">
    <property type="component" value="Unassembled WGS sequence"/>
</dbReference>